<dbReference type="KEGG" id="fpn:ABE65_007610"/>
<gene>
    <name evidence="1" type="ORF">ABE65_007610</name>
</gene>
<dbReference type="Proteomes" id="UP000076623">
    <property type="component" value="Chromosome"/>
</dbReference>
<accession>A0A160IKJ5</accession>
<dbReference type="STRING" id="1221500.ABE65_007610"/>
<evidence type="ECO:0000313" key="1">
    <source>
        <dbReference type="EMBL" id="ANC76673.1"/>
    </source>
</evidence>
<dbReference type="EMBL" id="CP015378">
    <property type="protein sequence ID" value="ANC76673.1"/>
    <property type="molecule type" value="Genomic_DNA"/>
</dbReference>
<name>A0A160IKJ5_9BACL</name>
<proteinExistence type="predicted"/>
<keyword evidence="2" id="KW-1185">Reference proteome</keyword>
<dbReference type="RefSeq" id="WP_066393174.1">
    <property type="nucleotide sequence ID" value="NZ_CP015378.1"/>
</dbReference>
<dbReference type="AlphaFoldDB" id="A0A160IKJ5"/>
<protein>
    <submittedName>
        <fullName evidence="1">Uncharacterized protein</fullName>
    </submittedName>
</protein>
<sequence length="77" mass="8416">MAIFGTQNLRARLIQIARLTTNIDVIYVPATQVEDAPDLTGVTITEVQADFIIVNDGTTNYLVPIDKIITVQDTAVI</sequence>
<organism evidence="1 2">
    <name type="scientific">Fictibacillus phosphorivorans</name>
    <dbReference type="NCBI Taxonomy" id="1221500"/>
    <lineage>
        <taxon>Bacteria</taxon>
        <taxon>Bacillati</taxon>
        <taxon>Bacillota</taxon>
        <taxon>Bacilli</taxon>
        <taxon>Bacillales</taxon>
        <taxon>Fictibacillaceae</taxon>
        <taxon>Fictibacillus</taxon>
    </lineage>
</organism>
<evidence type="ECO:0000313" key="2">
    <source>
        <dbReference type="Proteomes" id="UP000076623"/>
    </source>
</evidence>
<reference evidence="1 2" key="1">
    <citation type="submission" date="2016-04" db="EMBL/GenBank/DDBJ databases">
        <title>Complete genome sequence of Fictibacillus phosphorivorans G25-29, a strain toxic to nematodes.</title>
        <authorList>
            <person name="Zheng Z."/>
        </authorList>
    </citation>
    <scope>NUCLEOTIDE SEQUENCE [LARGE SCALE GENOMIC DNA]</scope>
    <source>
        <strain evidence="1 2">G25-29</strain>
    </source>
</reference>